<evidence type="ECO:0000256" key="8">
    <source>
        <dbReference type="RuleBase" id="RU361215"/>
    </source>
</evidence>
<evidence type="ECO:0000256" key="7">
    <source>
        <dbReference type="PROSITE-ProRule" id="PRU01393"/>
    </source>
</evidence>
<keyword evidence="6 7" id="KW-0788">Thiol protease</keyword>
<dbReference type="PANTHER" id="PTHR10589">
    <property type="entry name" value="UBIQUITIN CARBOXYL-TERMINAL HYDROLASE"/>
    <property type="match status" value="1"/>
</dbReference>
<dbReference type="STRING" id="650164.K5W6X0"/>
<name>K5W6X0_PHACS</name>
<dbReference type="EMBL" id="JH930469">
    <property type="protein sequence ID" value="EKM59693.1"/>
    <property type="molecule type" value="Genomic_DNA"/>
</dbReference>
<dbReference type="OrthoDB" id="427186at2759"/>
<dbReference type="GO" id="GO:0004843">
    <property type="term" value="F:cysteine-type deubiquitinase activity"/>
    <property type="evidence" value="ECO:0007669"/>
    <property type="project" value="UniProtKB-UniRule"/>
</dbReference>
<feature type="active site" description="Proton donor" evidence="7">
    <location>
        <position position="179"/>
    </location>
</feature>
<feature type="site" description="Important for enzyme activity" evidence="7">
    <location>
        <position position="196"/>
    </location>
</feature>
<dbReference type="FunCoup" id="K5W6X0">
    <property type="interactions" value="378"/>
</dbReference>
<feature type="domain" description="UCH catalytic" evidence="9">
    <location>
        <begin position="12"/>
        <end position="243"/>
    </location>
</feature>
<evidence type="ECO:0000256" key="3">
    <source>
        <dbReference type="ARBA" id="ARBA00022670"/>
    </source>
</evidence>
<evidence type="ECO:0000256" key="4">
    <source>
        <dbReference type="ARBA" id="ARBA00022786"/>
    </source>
</evidence>
<dbReference type="GO" id="GO:0005737">
    <property type="term" value="C:cytoplasm"/>
    <property type="evidence" value="ECO:0007669"/>
    <property type="project" value="TreeGrafter"/>
</dbReference>
<gene>
    <name evidence="10" type="ORF">PHACADRAFT_250353</name>
</gene>
<dbReference type="RefSeq" id="XP_007392251.1">
    <property type="nucleotide sequence ID" value="XM_007392189.1"/>
</dbReference>
<dbReference type="AlphaFoldDB" id="K5W6X0"/>
<accession>K5W6X0</accession>
<dbReference type="PANTHER" id="PTHR10589:SF17">
    <property type="entry name" value="UBIQUITIN CARBOXYL-TERMINAL HYDROLASE"/>
    <property type="match status" value="1"/>
</dbReference>
<dbReference type="SUPFAM" id="SSF54001">
    <property type="entry name" value="Cysteine proteinases"/>
    <property type="match status" value="1"/>
</dbReference>
<protein>
    <recommendedName>
        <fullName evidence="8">Ubiquitin carboxyl-terminal hydrolase</fullName>
        <ecNumber evidence="8">3.4.19.12</ecNumber>
    </recommendedName>
</protein>
<feature type="active site" description="Nucleophile" evidence="7">
    <location>
        <position position="104"/>
    </location>
</feature>
<dbReference type="GO" id="GO:0016579">
    <property type="term" value="P:protein deubiquitination"/>
    <property type="evidence" value="ECO:0007669"/>
    <property type="project" value="TreeGrafter"/>
</dbReference>
<dbReference type="InterPro" id="IPR001578">
    <property type="entry name" value="Peptidase_C12_UCH"/>
</dbReference>
<keyword evidence="4 7" id="KW-0833">Ubl conjugation pathway</keyword>
<comment type="similarity">
    <text evidence="2 7 8">Belongs to the peptidase C12 family.</text>
</comment>
<evidence type="ECO:0000256" key="5">
    <source>
        <dbReference type="ARBA" id="ARBA00022801"/>
    </source>
</evidence>
<dbReference type="PROSITE" id="PS52048">
    <property type="entry name" value="UCH_DOMAIN"/>
    <property type="match status" value="1"/>
</dbReference>
<evidence type="ECO:0000256" key="2">
    <source>
        <dbReference type="ARBA" id="ARBA00009326"/>
    </source>
</evidence>
<evidence type="ECO:0000256" key="1">
    <source>
        <dbReference type="ARBA" id="ARBA00000707"/>
    </source>
</evidence>
<dbReference type="MEROPS" id="C12.002"/>
<evidence type="ECO:0000313" key="11">
    <source>
        <dbReference type="Proteomes" id="UP000008370"/>
    </source>
</evidence>
<evidence type="ECO:0000256" key="6">
    <source>
        <dbReference type="ARBA" id="ARBA00022807"/>
    </source>
</evidence>
<dbReference type="CDD" id="cd09616">
    <property type="entry name" value="Peptidase_C12_UCH_L1_L3"/>
    <property type="match status" value="1"/>
</dbReference>
<comment type="catalytic activity">
    <reaction evidence="1 7 8">
        <text>Thiol-dependent hydrolysis of ester, thioester, amide, peptide and isopeptide bonds formed by the C-terminal Gly of ubiquitin (a 76-residue protein attached to proteins as an intracellular targeting signal).</text>
        <dbReference type="EC" id="3.4.19.12"/>
    </reaction>
</comment>
<dbReference type="PRINTS" id="PR00707">
    <property type="entry name" value="UBCTHYDRLASE"/>
</dbReference>
<feature type="site" description="Transition state stabilizer" evidence="7">
    <location>
        <position position="98"/>
    </location>
</feature>
<dbReference type="InterPro" id="IPR036959">
    <property type="entry name" value="Peptidase_C12_UCH_sf"/>
</dbReference>
<evidence type="ECO:0000313" key="10">
    <source>
        <dbReference type="EMBL" id="EKM59693.1"/>
    </source>
</evidence>
<dbReference type="HOGENOM" id="CLU_054406_0_2_1"/>
<dbReference type="EC" id="3.4.19.12" evidence="8"/>
<keyword evidence="11" id="KW-1185">Reference proteome</keyword>
<dbReference type="GeneID" id="18914903"/>
<dbReference type="GO" id="GO:0006511">
    <property type="term" value="P:ubiquitin-dependent protein catabolic process"/>
    <property type="evidence" value="ECO:0007669"/>
    <property type="project" value="UniProtKB-UniRule"/>
</dbReference>
<reference evidence="10 11" key="1">
    <citation type="journal article" date="2012" name="BMC Genomics">
        <title>Comparative genomics of the white-rot fungi, Phanerochaete carnosa and P. chrysosporium, to elucidate the genetic basis of the distinct wood types they colonize.</title>
        <authorList>
            <person name="Suzuki H."/>
            <person name="MacDonald J."/>
            <person name="Syed K."/>
            <person name="Salamov A."/>
            <person name="Hori C."/>
            <person name="Aerts A."/>
            <person name="Henrissat B."/>
            <person name="Wiebenga A."/>
            <person name="vanKuyk P.A."/>
            <person name="Barry K."/>
            <person name="Lindquist E."/>
            <person name="LaButti K."/>
            <person name="Lapidus A."/>
            <person name="Lucas S."/>
            <person name="Coutinho P."/>
            <person name="Gong Y."/>
            <person name="Samejima M."/>
            <person name="Mahadevan R."/>
            <person name="Abou-Zaid M."/>
            <person name="de Vries R.P."/>
            <person name="Igarashi K."/>
            <person name="Yadav J.S."/>
            <person name="Grigoriev I.V."/>
            <person name="Master E.R."/>
        </authorList>
    </citation>
    <scope>NUCLEOTIDE SEQUENCE [LARGE SCALE GENOMIC DNA]</scope>
    <source>
        <strain evidence="10 11">HHB-10118-sp</strain>
    </source>
</reference>
<proteinExistence type="inferred from homology"/>
<sequence>MSEEGKRVHRKSFYPLESHPEVFTEVTHGLGVSSSLVWADVLSIDEPEILAMTPRPAFALVLVFPTTPTYQSQKKEDEAGREAYTGKGEDEPIVWWKQTIYNACGLYGILHSICNGPARQHIQSSSVMAGLLEKAIPLGPTDRALVLEGSPELEKIHTTAAMKGDTAPPEHADDEVEHHYIAFVTSSKTGNLYLLDGDRKGPIDLGVKLQEGGDMLSGPALEAVRTYLHREDNVGFSLLALVQEGK</sequence>
<dbReference type="InParanoid" id="K5W6X0"/>
<dbReference type="Pfam" id="PF01088">
    <property type="entry name" value="Peptidase_C12"/>
    <property type="match status" value="1"/>
</dbReference>
<organism evidence="10 11">
    <name type="scientific">Phanerochaete carnosa (strain HHB-10118-sp)</name>
    <name type="common">White-rot fungus</name>
    <name type="synonym">Peniophora carnosa</name>
    <dbReference type="NCBI Taxonomy" id="650164"/>
    <lineage>
        <taxon>Eukaryota</taxon>
        <taxon>Fungi</taxon>
        <taxon>Dikarya</taxon>
        <taxon>Basidiomycota</taxon>
        <taxon>Agaricomycotina</taxon>
        <taxon>Agaricomycetes</taxon>
        <taxon>Polyporales</taxon>
        <taxon>Phanerochaetaceae</taxon>
        <taxon>Phanerochaete</taxon>
    </lineage>
</organism>
<dbReference type="KEGG" id="pco:PHACADRAFT_250353"/>
<evidence type="ECO:0000259" key="9">
    <source>
        <dbReference type="PROSITE" id="PS52048"/>
    </source>
</evidence>
<dbReference type="InterPro" id="IPR038765">
    <property type="entry name" value="Papain-like_cys_pep_sf"/>
</dbReference>
<dbReference type="Proteomes" id="UP000008370">
    <property type="component" value="Unassembled WGS sequence"/>
</dbReference>
<dbReference type="Gene3D" id="3.40.532.10">
    <property type="entry name" value="Peptidase C12, ubiquitin carboxyl-terminal hydrolase"/>
    <property type="match status" value="1"/>
</dbReference>
<keyword evidence="5 7" id="KW-0378">Hydrolase</keyword>
<keyword evidence="3 7" id="KW-0645">Protease</keyword>